<feature type="transmembrane region" description="Helical" evidence="1">
    <location>
        <begin position="7"/>
        <end position="26"/>
    </location>
</feature>
<dbReference type="EMBL" id="ADKM02000024">
    <property type="protein sequence ID" value="EGC04387.1"/>
    <property type="molecule type" value="Genomic_DNA"/>
</dbReference>
<gene>
    <name evidence="2" type="ORF">CUS_5315</name>
</gene>
<organism evidence="2 3">
    <name type="scientific">Ruminococcus albus 8</name>
    <dbReference type="NCBI Taxonomy" id="246199"/>
    <lineage>
        <taxon>Bacteria</taxon>
        <taxon>Bacillati</taxon>
        <taxon>Bacillota</taxon>
        <taxon>Clostridia</taxon>
        <taxon>Eubacteriales</taxon>
        <taxon>Oscillospiraceae</taxon>
        <taxon>Ruminococcus</taxon>
    </lineage>
</organism>
<comment type="caution">
    <text evidence="2">The sequence shown here is derived from an EMBL/GenBank/DDBJ whole genome shotgun (WGS) entry which is preliminary data.</text>
</comment>
<dbReference type="Pfam" id="PF14387">
    <property type="entry name" value="DUF4418"/>
    <property type="match status" value="1"/>
</dbReference>
<feature type="transmembrane region" description="Helical" evidence="1">
    <location>
        <begin position="101"/>
        <end position="122"/>
    </location>
</feature>
<evidence type="ECO:0000313" key="2">
    <source>
        <dbReference type="EMBL" id="EGC04387.1"/>
    </source>
</evidence>
<dbReference type="InterPro" id="IPR025531">
    <property type="entry name" value="DUF4418"/>
</dbReference>
<proteinExistence type="predicted"/>
<keyword evidence="1" id="KW-1133">Transmembrane helix</keyword>
<dbReference type="RefSeq" id="WP_002847279.1">
    <property type="nucleotide sequence ID" value="NZ_ADKM02000024.1"/>
</dbReference>
<reference evidence="2 3" key="1">
    <citation type="submission" date="2011-02" db="EMBL/GenBank/DDBJ databases">
        <authorList>
            <person name="Nelson K.E."/>
            <person name="Sutton G."/>
            <person name="Torralba M."/>
            <person name="Durkin S."/>
            <person name="Harkins D."/>
            <person name="Montgomery R."/>
            <person name="Ziemer C."/>
            <person name="Klaassens E."/>
            <person name="Ocuiv P."/>
            <person name="Morrison M."/>
        </authorList>
    </citation>
    <scope>NUCLEOTIDE SEQUENCE [LARGE SCALE GENOMIC DNA]</scope>
    <source>
        <strain evidence="2 3">8</strain>
    </source>
</reference>
<feature type="transmembrane region" description="Helical" evidence="1">
    <location>
        <begin position="73"/>
        <end position="95"/>
    </location>
</feature>
<keyword evidence="3" id="KW-1185">Reference proteome</keyword>
<dbReference type="Proteomes" id="UP000004259">
    <property type="component" value="Unassembled WGS sequence"/>
</dbReference>
<name>E9S8H6_RUMAL</name>
<dbReference type="STRING" id="246199.CUS_5315"/>
<sequence>MKRKNSLMYLNTVISAAGLIGINTFLHPCRSEMAMKCVRTTYIASAVLAVIIAVDIIGAVIKQNTVRKTVPFISAMLSVALFFVPLLGHCGGAMMHCNTHTMPAIRITALLLLVISLISVIAENLSVGRKNAYGND</sequence>
<dbReference type="eggNOG" id="ENOG5032641">
    <property type="taxonomic scope" value="Bacteria"/>
</dbReference>
<dbReference type="AlphaFoldDB" id="E9S8H6"/>
<evidence type="ECO:0000256" key="1">
    <source>
        <dbReference type="SAM" id="Phobius"/>
    </source>
</evidence>
<accession>E9S8H6</accession>
<dbReference type="OrthoDB" id="3239888at2"/>
<evidence type="ECO:0000313" key="3">
    <source>
        <dbReference type="Proteomes" id="UP000004259"/>
    </source>
</evidence>
<keyword evidence="1" id="KW-0812">Transmembrane</keyword>
<protein>
    <submittedName>
        <fullName evidence="2">Conserved domain protein</fullName>
    </submittedName>
</protein>
<keyword evidence="1" id="KW-0472">Membrane</keyword>
<feature type="transmembrane region" description="Helical" evidence="1">
    <location>
        <begin position="41"/>
        <end position="61"/>
    </location>
</feature>